<feature type="transmembrane region" description="Helical" evidence="1">
    <location>
        <begin position="176"/>
        <end position="200"/>
    </location>
</feature>
<dbReference type="OrthoDB" id="1751115at2"/>
<comment type="caution">
    <text evidence="2">The sequence shown here is derived from an EMBL/GenBank/DDBJ whole genome shotgun (WGS) entry which is preliminary data.</text>
</comment>
<keyword evidence="1" id="KW-0472">Membrane</keyword>
<keyword evidence="1" id="KW-1133">Transmembrane helix</keyword>
<dbReference type="Proteomes" id="UP000215694">
    <property type="component" value="Unassembled WGS sequence"/>
</dbReference>
<keyword evidence="3" id="KW-1185">Reference proteome</keyword>
<sequence length="201" mass="22872">MRRTYRKKNFEEINKQIIVVGIFFIAFIVIGTYLNKIWPDVAKDMLSNINPAVEYYNSSIDIKNTIMSNLKSDFGLMGLVCICSLLVITFPALIIIFMLKGLSIGYTINSCILMLKFKSIKMVLIILFKNIIIIPGAIILALISLSYIKEVYPAIQRKQRDNILFLSKRYLLNSSIIILLSVVLQALLNTLSISVLQFLIK</sequence>
<dbReference type="InterPro" id="IPR002798">
    <property type="entry name" value="SpoIIM-like"/>
</dbReference>
<gene>
    <name evidence="2" type="ORF">CHL78_004220</name>
</gene>
<evidence type="ECO:0000313" key="3">
    <source>
        <dbReference type="Proteomes" id="UP000215694"/>
    </source>
</evidence>
<proteinExistence type="predicted"/>
<evidence type="ECO:0000313" key="2">
    <source>
        <dbReference type="EMBL" id="RDY28748.1"/>
    </source>
</evidence>
<feature type="transmembrane region" description="Helical" evidence="1">
    <location>
        <begin position="16"/>
        <end position="34"/>
    </location>
</feature>
<evidence type="ECO:0008006" key="4">
    <source>
        <dbReference type="Google" id="ProtNLM"/>
    </source>
</evidence>
<protein>
    <recommendedName>
        <fullName evidence="4">Stage II sporulation protein M</fullName>
    </recommendedName>
</protein>
<accession>A0A371J7V2</accession>
<name>A0A371J7V2_9FIRM</name>
<evidence type="ECO:0000256" key="1">
    <source>
        <dbReference type="SAM" id="Phobius"/>
    </source>
</evidence>
<dbReference type="AlphaFoldDB" id="A0A371J7V2"/>
<feature type="transmembrane region" description="Helical" evidence="1">
    <location>
        <begin position="74"/>
        <end position="99"/>
    </location>
</feature>
<dbReference type="Pfam" id="PF01944">
    <property type="entry name" value="SpoIIM"/>
    <property type="match status" value="1"/>
</dbReference>
<feature type="transmembrane region" description="Helical" evidence="1">
    <location>
        <begin position="120"/>
        <end position="148"/>
    </location>
</feature>
<reference evidence="2 3" key="1">
    <citation type="journal article" date="2017" name="Genome Announc.">
        <title>Draft Genome Sequence of Romboutsia weinsteinii sp. nov. Strain CCRI-19649(T) Isolated from Surface Water.</title>
        <authorList>
            <person name="Maheux A.F."/>
            <person name="Boudreau D.K."/>
            <person name="Berube E."/>
            <person name="Boissinot M."/>
            <person name="Cantin P."/>
            <person name="Raymond F."/>
            <person name="Corbeil J."/>
            <person name="Omar R.F."/>
            <person name="Bergeron M.G."/>
        </authorList>
    </citation>
    <scope>NUCLEOTIDE SEQUENCE [LARGE SCALE GENOMIC DNA]</scope>
    <source>
        <strain evidence="2 3">CCRI-19649</strain>
    </source>
</reference>
<dbReference type="EMBL" id="NOJY02000005">
    <property type="protein sequence ID" value="RDY28748.1"/>
    <property type="molecule type" value="Genomic_DNA"/>
</dbReference>
<organism evidence="2 3">
    <name type="scientific">Romboutsia weinsteinii</name>
    <dbReference type="NCBI Taxonomy" id="2020949"/>
    <lineage>
        <taxon>Bacteria</taxon>
        <taxon>Bacillati</taxon>
        <taxon>Bacillota</taxon>
        <taxon>Clostridia</taxon>
        <taxon>Peptostreptococcales</taxon>
        <taxon>Peptostreptococcaceae</taxon>
        <taxon>Romboutsia</taxon>
    </lineage>
</organism>
<dbReference type="RefSeq" id="WP_094366565.1">
    <property type="nucleotide sequence ID" value="NZ_NOJY02000005.1"/>
</dbReference>
<keyword evidence="1" id="KW-0812">Transmembrane</keyword>